<dbReference type="EMBL" id="LCTV02000015">
    <property type="protein sequence ID" value="PRQ70513.1"/>
    <property type="molecule type" value="Genomic_DNA"/>
</dbReference>
<evidence type="ECO:0000313" key="1">
    <source>
        <dbReference type="EMBL" id="PRQ70513.1"/>
    </source>
</evidence>
<dbReference type="OrthoDB" id="10327997at2759"/>
<reference evidence="1 2" key="1">
    <citation type="journal article" date="2018" name="Elife">
        <title>Functional genomics of lipid metabolism in the oleaginous yeast Rhodosporidium toruloides.</title>
        <authorList>
            <person name="Coradetti S.T."/>
            <person name="Pinel D."/>
            <person name="Geiselman G."/>
            <person name="Ito M."/>
            <person name="Mondo S."/>
            <person name="Reilly M.C."/>
            <person name="Cheng Y.F."/>
            <person name="Bauer S."/>
            <person name="Grigoriev I."/>
            <person name="Gladden J.M."/>
            <person name="Simmons B.A."/>
            <person name="Brem R."/>
            <person name="Arkin A.P."/>
            <person name="Skerker J.M."/>
        </authorList>
    </citation>
    <scope>NUCLEOTIDE SEQUENCE [LARGE SCALE GENOMIC DNA]</scope>
    <source>
        <strain evidence="1 2">NBRC 0880</strain>
    </source>
</reference>
<name>A0A2S9ZXR4_RHOTO</name>
<evidence type="ECO:0008006" key="3">
    <source>
        <dbReference type="Google" id="ProtNLM"/>
    </source>
</evidence>
<dbReference type="SUPFAM" id="SSF52047">
    <property type="entry name" value="RNI-like"/>
    <property type="match status" value="1"/>
</dbReference>
<accession>A0A2S9ZXR4</accession>
<comment type="caution">
    <text evidence="1">The sequence shown here is derived from an EMBL/GenBank/DDBJ whole genome shotgun (WGS) entry which is preliminary data.</text>
</comment>
<dbReference type="Gene3D" id="3.80.10.10">
    <property type="entry name" value="Ribonuclease Inhibitor"/>
    <property type="match status" value="1"/>
</dbReference>
<proteinExistence type="predicted"/>
<sequence>MDSEGHAMAEQTSLDSTFSNASPGADYLTNLPTELFSTICERVHGSRKGPYLGLVSRRFLPFARRHAFSAVRIQSVQRLRQLHNAVVCCPATAGVILAIKIDGYGRGGFEAGIELFRRLLAALVKLRQLQICYMGRSLWPVVLEGGEAGILPALKRLVLHDCVPGAQMARLPETLHQLRHYPQLRLLHLQVIDPYWQRPDFAMVKPLHTQPLSIDWIACLALDNPEPYRSAFLQLVQACSSLQELSLHVHGHGESVAAAIQALPIQVALQHLTLHSTQSARPILPADHQLHNLFTLTLEDRLPLKSILPYLSSLRRLERLVCRTETVATEDFLKLLADDTMRPPCLEEIVCDFTLRPDKSSRPGVDFKGMSRILELAARVGMQVTGKTAMAYKVEQRRRALKAERSAEE</sequence>
<dbReference type="Proteomes" id="UP000239560">
    <property type="component" value="Unassembled WGS sequence"/>
</dbReference>
<evidence type="ECO:0000313" key="2">
    <source>
        <dbReference type="Proteomes" id="UP000239560"/>
    </source>
</evidence>
<dbReference type="AlphaFoldDB" id="A0A2S9ZXR4"/>
<gene>
    <name evidence="1" type="ORF">AAT19DRAFT_11262</name>
</gene>
<protein>
    <recommendedName>
        <fullName evidence="3">F-box domain-containing protein</fullName>
    </recommendedName>
</protein>
<dbReference type="InterPro" id="IPR032675">
    <property type="entry name" value="LRR_dom_sf"/>
</dbReference>
<organism evidence="1 2">
    <name type="scientific">Rhodotorula toruloides</name>
    <name type="common">Yeast</name>
    <name type="synonym">Rhodosporidium toruloides</name>
    <dbReference type="NCBI Taxonomy" id="5286"/>
    <lineage>
        <taxon>Eukaryota</taxon>
        <taxon>Fungi</taxon>
        <taxon>Dikarya</taxon>
        <taxon>Basidiomycota</taxon>
        <taxon>Pucciniomycotina</taxon>
        <taxon>Microbotryomycetes</taxon>
        <taxon>Sporidiobolales</taxon>
        <taxon>Sporidiobolaceae</taxon>
        <taxon>Rhodotorula</taxon>
    </lineage>
</organism>